<organism evidence="3 4">
    <name type="scientific">Halapricum salinum</name>
    <dbReference type="NCBI Taxonomy" id="1457250"/>
    <lineage>
        <taxon>Archaea</taxon>
        <taxon>Methanobacteriati</taxon>
        <taxon>Methanobacteriota</taxon>
        <taxon>Stenosarchaea group</taxon>
        <taxon>Halobacteria</taxon>
        <taxon>Halobacteriales</taxon>
        <taxon>Haloarculaceae</taxon>
        <taxon>Halapricum</taxon>
    </lineage>
</organism>
<feature type="domain" description="UspA" evidence="2">
    <location>
        <begin position="1"/>
        <end position="140"/>
    </location>
</feature>
<proteinExistence type="inferred from homology"/>
<dbReference type="PANTHER" id="PTHR46268">
    <property type="entry name" value="STRESS RESPONSE PROTEIN NHAX"/>
    <property type="match status" value="1"/>
</dbReference>
<reference evidence="3 4" key="1">
    <citation type="journal article" date="2019" name="Nat. Commun.">
        <title>A new type of DNA phosphorothioation-based antiviral system in archaea.</title>
        <authorList>
            <person name="Xiong L."/>
            <person name="Liu S."/>
            <person name="Chen S."/>
            <person name="Xiao Y."/>
            <person name="Zhu B."/>
            <person name="Gao Y."/>
            <person name="Zhang Y."/>
            <person name="Chen B."/>
            <person name="Luo J."/>
            <person name="Deng Z."/>
            <person name="Chen X."/>
            <person name="Wang L."/>
            <person name="Chen S."/>
        </authorList>
    </citation>
    <scope>NUCLEOTIDE SEQUENCE [LARGE SCALE GENOMIC DNA]</scope>
    <source>
        <strain evidence="3 4">CBA1105</strain>
    </source>
</reference>
<name>A0A4D6HFI2_9EURY</name>
<sequence length="143" mass="15410">MFETILVPTKRRAEDDAAERRAVDIAAIHGGEVVGLFVADPRATPVSTKLSAEEVKEAFLEDTDHPATTLEDLAEERDVPVSRATRVGRPASEIVACAEAIGADLVVMDTHARSGLKRHLLGSTTERTLRQSDVPVLCIPVSE</sequence>
<gene>
    <name evidence="3" type="ORF">DV733_16740</name>
</gene>
<dbReference type="PANTHER" id="PTHR46268:SF6">
    <property type="entry name" value="UNIVERSAL STRESS PROTEIN UP12"/>
    <property type="match status" value="1"/>
</dbReference>
<dbReference type="InterPro" id="IPR014729">
    <property type="entry name" value="Rossmann-like_a/b/a_fold"/>
</dbReference>
<dbReference type="Gene3D" id="3.40.50.620">
    <property type="entry name" value="HUPs"/>
    <property type="match status" value="1"/>
</dbReference>
<keyword evidence="4" id="KW-1185">Reference proteome</keyword>
<dbReference type="OrthoDB" id="105697at2157"/>
<protein>
    <submittedName>
        <fullName evidence="3">Universal stress protein</fullName>
    </submittedName>
</protein>
<dbReference type="KEGG" id="hsn:DV733_16740"/>
<dbReference type="CDD" id="cd00293">
    <property type="entry name" value="USP-like"/>
    <property type="match status" value="1"/>
</dbReference>
<evidence type="ECO:0000259" key="2">
    <source>
        <dbReference type="Pfam" id="PF00582"/>
    </source>
</evidence>
<evidence type="ECO:0000313" key="3">
    <source>
        <dbReference type="EMBL" id="QCC52779.1"/>
    </source>
</evidence>
<accession>A0A4D6HFI2</accession>
<dbReference type="STRING" id="1457250.GCA_000755225_02229"/>
<dbReference type="RefSeq" id="WP_049993099.1">
    <property type="nucleotide sequence ID" value="NZ_CP031310.1"/>
</dbReference>
<evidence type="ECO:0000313" key="4">
    <source>
        <dbReference type="Proteomes" id="UP000296706"/>
    </source>
</evidence>
<dbReference type="PRINTS" id="PR01438">
    <property type="entry name" value="UNVRSLSTRESS"/>
</dbReference>
<dbReference type="SUPFAM" id="SSF52402">
    <property type="entry name" value="Adenine nucleotide alpha hydrolases-like"/>
    <property type="match status" value="1"/>
</dbReference>
<dbReference type="AlphaFoldDB" id="A0A4D6HFI2"/>
<dbReference type="Proteomes" id="UP000296706">
    <property type="component" value="Chromosome"/>
</dbReference>
<dbReference type="InterPro" id="IPR006016">
    <property type="entry name" value="UspA"/>
</dbReference>
<dbReference type="Pfam" id="PF00582">
    <property type="entry name" value="Usp"/>
    <property type="match status" value="1"/>
</dbReference>
<dbReference type="EMBL" id="CP031310">
    <property type="protein sequence ID" value="QCC52779.1"/>
    <property type="molecule type" value="Genomic_DNA"/>
</dbReference>
<dbReference type="InterPro" id="IPR006015">
    <property type="entry name" value="Universal_stress_UspA"/>
</dbReference>
<evidence type="ECO:0000256" key="1">
    <source>
        <dbReference type="ARBA" id="ARBA00008791"/>
    </source>
</evidence>
<dbReference type="GeneID" id="39849541"/>
<comment type="similarity">
    <text evidence="1">Belongs to the universal stress protein A family.</text>
</comment>